<protein>
    <submittedName>
        <fullName evidence="1">Uncharacterized protein</fullName>
    </submittedName>
</protein>
<dbReference type="EMBL" id="MFID01000006">
    <property type="protein sequence ID" value="OGF81719.1"/>
    <property type="molecule type" value="Genomic_DNA"/>
</dbReference>
<sequence>MKDMKDLQKAVIEKEADNRPQEISEVDVEAMTGDALKGNELVDVLALANLDVEELLKDNESFANFISAEIEKAEVLIKIKKNIPQYEALLRKMIEANCSKGVFADTQPIKDLKAQIDAAKEFRVGEEVDEAALEVVNFRNFYTEVQDSADKVRSLLKSTKEEADAEVDGLVDKYRGFFEKLWKNRHIQEVPDEIVDEWKRKHVSFSDYAFSAKNPKGKKIWCWGIKGNIESMAVAKAMRRFYADLDTLLFRLKKANQPDTPSEAPADAPAPQQE</sequence>
<evidence type="ECO:0000313" key="1">
    <source>
        <dbReference type="EMBL" id="OGF81719.1"/>
    </source>
</evidence>
<accession>A0A1F5X1E8</accession>
<reference evidence="1 2" key="1">
    <citation type="journal article" date="2016" name="Nat. Commun.">
        <title>Thousands of microbial genomes shed light on interconnected biogeochemical processes in an aquifer system.</title>
        <authorList>
            <person name="Anantharaman K."/>
            <person name="Brown C.T."/>
            <person name="Hug L.A."/>
            <person name="Sharon I."/>
            <person name="Castelle C.J."/>
            <person name="Probst A.J."/>
            <person name="Thomas B.C."/>
            <person name="Singh A."/>
            <person name="Wilkins M.J."/>
            <person name="Karaoz U."/>
            <person name="Brodie E.L."/>
            <person name="Williams K.H."/>
            <person name="Hubbard S.S."/>
            <person name="Banfield J.F."/>
        </authorList>
    </citation>
    <scope>NUCLEOTIDE SEQUENCE [LARGE SCALE GENOMIC DNA]</scope>
</reference>
<dbReference type="AlphaFoldDB" id="A0A1F5X1E8"/>
<comment type="caution">
    <text evidence="1">The sequence shown here is derived from an EMBL/GenBank/DDBJ whole genome shotgun (WGS) entry which is preliminary data.</text>
</comment>
<gene>
    <name evidence="1" type="ORF">A2930_03910</name>
</gene>
<proteinExistence type="predicted"/>
<dbReference type="Proteomes" id="UP000178114">
    <property type="component" value="Unassembled WGS sequence"/>
</dbReference>
<name>A0A1F5X1E8_9BACT</name>
<evidence type="ECO:0000313" key="2">
    <source>
        <dbReference type="Proteomes" id="UP000178114"/>
    </source>
</evidence>
<dbReference type="STRING" id="1798351.A2930_03910"/>
<organism evidence="1 2">
    <name type="scientific">Candidatus Giovannonibacteria bacterium RIFCSPLOWO2_01_FULL_45_34</name>
    <dbReference type="NCBI Taxonomy" id="1798351"/>
    <lineage>
        <taxon>Bacteria</taxon>
        <taxon>Candidatus Giovannoniibacteriota</taxon>
    </lineage>
</organism>